<gene>
    <name evidence="2" type="ORF">Xhom_02774</name>
</gene>
<evidence type="ECO:0000259" key="1">
    <source>
        <dbReference type="Pfam" id="PF12759"/>
    </source>
</evidence>
<accession>A0A2G0Q6G8</accession>
<proteinExistence type="predicted"/>
<reference evidence="2 3" key="1">
    <citation type="journal article" date="2017" name="Nat. Microbiol.">
        <title>Natural product diversity associated with the nematode symbionts Photorhabdus and Xenorhabdus.</title>
        <authorList>
            <person name="Tobias N.J."/>
            <person name="Wolff H."/>
            <person name="Djahanschiri B."/>
            <person name="Grundmann F."/>
            <person name="Kronenwerth M."/>
            <person name="Shi Y.M."/>
            <person name="Simonyi S."/>
            <person name="Grun P."/>
            <person name="Shapiro-Ilan D."/>
            <person name="Pidot S.J."/>
            <person name="Stinear T.P."/>
            <person name="Ebersberger I."/>
            <person name="Bode H.B."/>
        </authorList>
    </citation>
    <scope>NUCLEOTIDE SEQUENCE [LARGE SCALE GENOMIC DNA]</scope>
    <source>
        <strain evidence="2 3">DSM 17903</strain>
    </source>
</reference>
<comment type="caution">
    <text evidence="2">The sequence shown here is derived from an EMBL/GenBank/DDBJ whole genome shotgun (WGS) entry which is preliminary data.</text>
</comment>
<feature type="domain" description="Insertion element IS1 protein InsA helix-turn-helix" evidence="1">
    <location>
        <begin position="1"/>
        <end position="27"/>
    </location>
</feature>
<evidence type="ECO:0000313" key="2">
    <source>
        <dbReference type="EMBL" id="PHM54817.1"/>
    </source>
</evidence>
<organism evidence="2 3">
    <name type="scientific">Xenorhabdus hominickii</name>
    <dbReference type="NCBI Taxonomy" id="351679"/>
    <lineage>
        <taxon>Bacteria</taxon>
        <taxon>Pseudomonadati</taxon>
        <taxon>Pseudomonadota</taxon>
        <taxon>Gammaproteobacteria</taxon>
        <taxon>Enterobacterales</taxon>
        <taxon>Morganellaceae</taxon>
        <taxon>Xenorhabdus</taxon>
    </lineage>
</organism>
<evidence type="ECO:0000313" key="3">
    <source>
        <dbReference type="Proteomes" id="UP000225433"/>
    </source>
</evidence>
<dbReference type="AlphaFoldDB" id="A0A2G0Q6G8"/>
<name>A0A2G0Q6G8_XENHO</name>
<dbReference type="EMBL" id="NJAI01000004">
    <property type="protein sequence ID" value="PHM54817.1"/>
    <property type="molecule type" value="Genomic_DNA"/>
</dbReference>
<dbReference type="Pfam" id="PF12759">
    <property type="entry name" value="HTH_Tnp_IS1"/>
    <property type="match status" value="1"/>
</dbReference>
<dbReference type="Proteomes" id="UP000225433">
    <property type="component" value="Unassembled WGS sequence"/>
</dbReference>
<protein>
    <submittedName>
        <fullName evidence="2">Transposase</fullName>
    </submittedName>
</protein>
<sequence length="31" mass="3281">MNGMGCQATARVMGIGLNTVLRHLKNSVPNP</sequence>
<dbReference type="InterPro" id="IPR024431">
    <property type="entry name" value="InsA_HTH_dom"/>
</dbReference>